<dbReference type="InterPro" id="IPR003593">
    <property type="entry name" value="AAA+_ATPase"/>
</dbReference>
<dbReference type="InterPro" id="IPR050093">
    <property type="entry name" value="ABC_SmlMolc_Importer"/>
</dbReference>
<dbReference type="GO" id="GO:0005524">
    <property type="term" value="F:ATP binding"/>
    <property type="evidence" value="ECO:0007669"/>
    <property type="project" value="UniProtKB-KW"/>
</dbReference>
<dbReference type="PANTHER" id="PTHR42781:SF4">
    <property type="entry name" value="SPERMIDINE_PUTRESCINE IMPORT ATP-BINDING PROTEIN POTA"/>
    <property type="match status" value="1"/>
</dbReference>
<keyword evidence="3 7" id="KW-0547">Nucleotide-binding</keyword>
<dbReference type="PROSITE" id="PS50893">
    <property type="entry name" value="ABC_TRANSPORTER_2"/>
    <property type="match status" value="1"/>
</dbReference>
<dbReference type="InterPro" id="IPR017871">
    <property type="entry name" value="ABC_transporter-like_CS"/>
</dbReference>
<keyword evidence="6 7" id="KW-0472">Membrane</keyword>
<organism evidence="9 10">
    <name type="scientific">Peptostreptococcus russellii</name>
    <dbReference type="NCBI Taxonomy" id="215200"/>
    <lineage>
        <taxon>Bacteria</taxon>
        <taxon>Bacillati</taxon>
        <taxon>Bacillota</taxon>
        <taxon>Clostridia</taxon>
        <taxon>Peptostreptococcales</taxon>
        <taxon>Peptostreptococcaceae</taxon>
        <taxon>Peptostreptococcus</taxon>
    </lineage>
</organism>
<dbReference type="InterPro" id="IPR017879">
    <property type="entry name" value="PotA_ATP-bd"/>
</dbReference>
<comment type="subunit">
    <text evidence="7">The complex is composed of two ATP-binding proteins (PotA), two transmembrane proteins (PotB and PotC) and a solute-binding protein (PotD).</text>
</comment>
<keyword evidence="2 7" id="KW-1003">Cell membrane</keyword>
<dbReference type="InterPro" id="IPR005893">
    <property type="entry name" value="PotA-like"/>
</dbReference>
<dbReference type="NCBIfam" id="TIGR01187">
    <property type="entry name" value="potA"/>
    <property type="match status" value="1"/>
</dbReference>
<dbReference type="PANTHER" id="PTHR42781">
    <property type="entry name" value="SPERMIDINE/PUTRESCINE IMPORT ATP-BINDING PROTEIN POTA"/>
    <property type="match status" value="1"/>
</dbReference>
<evidence type="ECO:0000256" key="6">
    <source>
        <dbReference type="ARBA" id="ARBA00023136"/>
    </source>
</evidence>
<reference evidence="9 10" key="1">
    <citation type="submission" date="2016-10" db="EMBL/GenBank/DDBJ databases">
        <authorList>
            <person name="de Groot N.N."/>
        </authorList>
    </citation>
    <scope>NUCLEOTIDE SEQUENCE [LARGE SCALE GENOMIC DNA]</scope>
    <source>
        <strain evidence="9 10">Calf135</strain>
    </source>
</reference>
<evidence type="ECO:0000256" key="2">
    <source>
        <dbReference type="ARBA" id="ARBA00022475"/>
    </source>
</evidence>
<comment type="catalytic activity">
    <reaction evidence="7">
        <text>ATP + H2O + polyamine-[polyamine-binding protein]Side 1 = ADP + phosphate + polyamineSide 2 + [polyamine-binding protein]Side 1.</text>
        <dbReference type="EC" id="7.6.2.11"/>
    </reaction>
</comment>
<evidence type="ECO:0000313" key="10">
    <source>
        <dbReference type="Proteomes" id="UP000199512"/>
    </source>
</evidence>
<dbReference type="CDD" id="cd03300">
    <property type="entry name" value="ABC_PotA_N"/>
    <property type="match status" value="1"/>
</dbReference>
<dbReference type="GO" id="GO:0015594">
    <property type="term" value="F:ABC-type putrescine transporter activity"/>
    <property type="evidence" value="ECO:0007669"/>
    <property type="project" value="InterPro"/>
</dbReference>
<dbReference type="Gene3D" id="3.40.50.300">
    <property type="entry name" value="P-loop containing nucleotide triphosphate hydrolases"/>
    <property type="match status" value="1"/>
</dbReference>
<dbReference type="STRING" id="215200.SAMN05216454_1019"/>
<evidence type="ECO:0000256" key="3">
    <source>
        <dbReference type="ARBA" id="ARBA00022741"/>
    </source>
</evidence>
<dbReference type="Pfam" id="PF00005">
    <property type="entry name" value="ABC_tran"/>
    <property type="match status" value="1"/>
</dbReference>
<evidence type="ECO:0000256" key="1">
    <source>
        <dbReference type="ARBA" id="ARBA00022448"/>
    </source>
</evidence>
<dbReference type="Gene3D" id="2.40.50.100">
    <property type="match status" value="1"/>
</dbReference>
<feature type="domain" description="ABC transporter" evidence="8">
    <location>
        <begin position="6"/>
        <end position="236"/>
    </location>
</feature>
<name>A0A1H8E645_9FIRM</name>
<evidence type="ECO:0000256" key="7">
    <source>
        <dbReference type="RuleBase" id="RU364083"/>
    </source>
</evidence>
<gene>
    <name evidence="7" type="primary">potA</name>
    <name evidence="9" type="ORF">SAMN05216454_1019</name>
</gene>
<sequence>MNNKLIELKNVTKSFGENTVLDNFNLTINENEFLTLLGPSGCGKTTLLRIIAGFEFADEGDVYFGGYRVNNVPAYQRNINTVFQKYALFPHMDVYDNIAFGLKIKKLDKKTIDEKVRSMLELVSLSGFEKRDISSLSGGQQQRVAIARALVNEPKVLLLDEPLGALDLKLRQEMQSELKKIQKQLGITFVFVTHDQEEALSMSDTIVVLDKGVIQQIGTPVDIYNEPENAFVANFIGESNIVNGIMHNDFDVEFCGKRFECVDKGFAKGEKVDVVIRPEDIAMVKAEEGMLKGVVKSSVFKGVHYELEVEENGNTWLLQNTKTAPVGSMLGMSFTPEDIHIMHKGDA</sequence>
<proteinExistence type="inferred from homology"/>
<dbReference type="AlphaFoldDB" id="A0A1H8E645"/>
<evidence type="ECO:0000256" key="4">
    <source>
        <dbReference type="ARBA" id="ARBA00022840"/>
    </source>
</evidence>
<dbReference type="InterPro" id="IPR008995">
    <property type="entry name" value="Mo/tungstate-bd_C_term_dom"/>
</dbReference>
<dbReference type="InterPro" id="IPR027417">
    <property type="entry name" value="P-loop_NTPase"/>
</dbReference>
<evidence type="ECO:0000259" key="8">
    <source>
        <dbReference type="PROSITE" id="PS50893"/>
    </source>
</evidence>
<dbReference type="Pfam" id="PF08402">
    <property type="entry name" value="TOBE_2"/>
    <property type="match status" value="1"/>
</dbReference>
<dbReference type="InterPro" id="IPR003439">
    <property type="entry name" value="ABC_transporter-like_ATP-bd"/>
</dbReference>
<dbReference type="RefSeq" id="WP_091972797.1">
    <property type="nucleotide sequence ID" value="NZ_FODF01000001.1"/>
</dbReference>
<dbReference type="InterPro" id="IPR013611">
    <property type="entry name" value="Transp-assoc_OB_typ2"/>
</dbReference>
<comment type="function">
    <text evidence="7">Part of the ABC transporter complex PotABCD involved in spermidine/putrescine import. Responsible for energy coupling to the transport system.</text>
</comment>
<keyword evidence="10" id="KW-1185">Reference proteome</keyword>
<protein>
    <recommendedName>
        <fullName evidence="7">Spermidine/putrescine import ATP-binding protein PotA</fullName>
        <ecNumber evidence="7">7.6.2.11</ecNumber>
    </recommendedName>
</protein>
<dbReference type="SMART" id="SM00382">
    <property type="entry name" value="AAA"/>
    <property type="match status" value="1"/>
</dbReference>
<dbReference type="GO" id="GO:0016887">
    <property type="term" value="F:ATP hydrolysis activity"/>
    <property type="evidence" value="ECO:0007669"/>
    <property type="project" value="InterPro"/>
</dbReference>
<dbReference type="SUPFAM" id="SSF52540">
    <property type="entry name" value="P-loop containing nucleoside triphosphate hydrolases"/>
    <property type="match status" value="1"/>
</dbReference>
<dbReference type="FunFam" id="3.40.50.300:FF:000133">
    <property type="entry name" value="Spermidine/putrescine import ATP-binding protein PotA"/>
    <property type="match status" value="1"/>
</dbReference>
<keyword evidence="1 7" id="KW-0813">Transport</keyword>
<dbReference type="PROSITE" id="PS00211">
    <property type="entry name" value="ABC_TRANSPORTER_1"/>
    <property type="match status" value="1"/>
</dbReference>
<dbReference type="NCBIfam" id="NF043075">
    <property type="entry name" value="MMSYN1_0197"/>
    <property type="match status" value="1"/>
</dbReference>
<dbReference type="EMBL" id="FODF01000001">
    <property type="protein sequence ID" value="SEN15041.1"/>
    <property type="molecule type" value="Genomic_DNA"/>
</dbReference>
<dbReference type="Proteomes" id="UP000199512">
    <property type="component" value="Unassembled WGS sequence"/>
</dbReference>
<keyword evidence="5 7" id="KW-1278">Translocase</keyword>
<comment type="similarity">
    <text evidence="7">Belongs to the ABC transporter superfamily. Spermidine/putrescine importer (TC 3.A.1.11.1) family.</text>
</comment>
<dbReference type="SUPFAM" id="SSF50331">
    <property type="entry name" value="MOP-like"/>
    <property type="match status" value="1"/>
</dbReference>
<dbReference type="GO" id="GO:0043190">
    <property type="term" value="C:ATP-binding cassette (ABC) transporter complex"/>
    <property type="evidence" value="ECO:0007669"/>
    <property type="project" value="InterPro"/>
</dbReference>
<accession>A0A1H8E645</accession>
<keyword evidence="4 7" id="KW-0067">ATP-binding</keyword>
<dbReference type="OrthoDB" id="9802264at2"/>
<evidence type="ECO:0000256" key="5">
    <source>
        <dbReference type="ARBA" id="ARBA00022967"/>
    </source>
</evidence>
<evidence type="ECO:0000313" key="9">
    <source>
        <dbReference type="EMBL" id="SEN15041.1"/>
    </source>
</evidence>
<dbReference type="EC" id="7.6.2.11" evidence="7"/>